<dbReference type="AlphaFoldDB" id="A0A317P260"/>
<dbReference type="EMBL" id="QGTL01000001">
    <property type="protein sequence ID" value="PWV81451.1"/>
    <property type="molecule type" value="Genomic_DNA"/>
</dbReference>
<keyword evidence="3" id="KW-1185">Reference proteome</keyword>
<dbReference type="RefSeq" id="WP_110035959.1">
    <property type="nucleotide sequence ID" value="NZ_QGTL01000001.1"/>
</dbReference>
<name>A0A317P260_9NOCA</name>
<comment type="caution">
    <text evidence="2">The sequence shown here is derived from an EMBL/GenBank/DDBJ whole genome shotgun (WGS) entry which is preliminary data.</text>
</comment>
<protein>
    <recommendedName>
        <fullName evidence="4">Excreted virulence factor EspC (Type VII ESX diderm)</fullName>
    </recommendedName>
</protein>
<evidence type="ECO:0000256" key="1">
    <source>
        <dbReference type="SAM" id="MobiDB-lite"/>
    </source>
</evidence>
<accession>A0A317P260</accession>
<feature type="region of interest" description="Disordered" evidence="1">
    <location>
        <begin position="1"/>
        <end position="26"/>
    </location>
</feature>
<dbReference type="Proteomes" id="UP000246410">
    <property type="component" value="Unassembled WGS sequence"/>
</dbReference>
<feature type="compositionally biased region" description="Polar residues" evidence="1">
    <location>
        <begin position="10"/>
        <end position="24"/>
    </location>
</feature>
<organism evidence="2 3">
    <name type="scientific">Nocardia neocaledoniensis</name>
    <dbReference type="NCBI Taxonomy" id="236511"/>
    <lineage>
        <taxon>Bacteria</taxon>
        <taxon>Bacillati</taxon>
        <taxon>Actinomycetota</taxon>
        <taxon>Actinomycetes</taxon>
        <taxon>Mycobacteriales</taxon>
        <taxon>Nocardiaceae</taxon>
        <taxon>Nocardia</taxon>
    </lineage>
</organism>
<gene>
    <name evidence="2" type="ORF">DFR69_101794</name>
</gene>
<proteinExistence type="predicted"/>
<reference evidence="2 3" key="1">
    <citation type="submission" date="2018-05" db="EMBL/GenBank/DDBJ databases">
        <title>Genomic Encyclopedia of Type Strains, Phase IV (KMG-IV): sequencing the most valuable type-strain genomes for metagenomic binning, comparative biology and taxonomic classification.</title>
        <authorList>
            <person name="Goeker M."/>
        </authorList>
    </citation>
    <scope>NUCLEOTIDE SEQUENCE [LARGE SCALE GENOMIC DNA]</scope>
    <source>
        <strain evidence="2 3">DSM 44717</strain>
    </source>
</reference>
<evidence type="ECO:0000313" key="3">
    <source>
        <dbReference type="Proteomes" id="UP000246410"/>
    </source>
</evidence>
<evidence type="ECO:0008006" key="4">
    <source>
        <dbReference type="Google" id="ProtNLM"/>
    </source>
</evidence>
<evidence type="ECO:0000313" key="2">
    <source>
        <dbReference type="EMBL" id="PWV81451.1"/>
    </source>
</evidence>
<sequence>MGDICIDPATASQAGSAISTNSSESRARVETQFDEIAPAAEANDGWKTGPALIDLAFLRKRDILASLDELESIGQKIVEIVSARVSVDERYATSLDRIGKAVDTMSE</sequence>